<dbReference type="RefSeq" id="WP_192744803.1">
    <property type="nucleotide sequence ID" value="NZ_JADBEJ010000005.1"/>
</dbReference>
<organism evidence="1 2">
    <name type="scientific">Amycolatopsis roodepoortensis</name>
    <dbReference type="NCBI Taxonomy" id="700274"/>
    <lineage>
        <taxon>Bacteria</taxon>
        <taxon>Bacillati</taxon>
        <taxon>Actinomycetota</taxon>
        <taxon>Actinomycetes</taxon>
        <taxon>Pseudonocardiales</taxon>
        <taxon>Pseudonocardiaceae</taxon>
        <taxon>Amycolatopsis</taxon>
    </lineage>
</organism>
<sequence>MTERVVVDLDSDMDGWQPELPALPRPTAVNNLSDALRSKGLSPGAVRTLARAAVRPDEMRRKLADPLELRVQGGTLLIVETRLWTMAVWPHPANPREYGHRLYPLSDHPSARTPLVFEPTSQQDGGPELQIRAAGPEALEERITEAKERLIRENPLFSDIAAEGVLQPLTVVPANIVHNDGSPPLTLLIAADGSSRISSAHRVVAGGKLEKHPSSYALAYDDRKFRKWISPHLRQAQRLSWNELDSGDRDILRALALPARVIVGFRPDKRSGIPFHTAVRNLIGLTHIRPPKPYGASVENEAKADAVLDALSAPLLTRPALINRIQHQWYGGTITKDKAHAARLPDHQDLRAAEIVRSILGGGRTTTLRVNSGIRALTAKLNPRREERVDIAVELILRPLRTDEAANIKIVKSWRATLQRAYLIPEISEIPGDKLLETTSEGGITLEALRDLAIEEVEQGHGHSGHLAQAQIELAIKAAFYMATSEPMALQREIYGGGDDDDDRSLTAVLRAMLSRTRGVHQAYNVIKWGRAGKPLLQTDETGNVILENGEEQFLTDKFIRETYSGQHVAIAATGIVAARQQWDRLVTSVKETQKATRKLGEIPASDGGPAHVSRDGWDSKEILVVRKLLDKVDRTLGDWGDTFDLANHLDSREDQ</sequence>
<evidence type="ECO:0000313" key="1">
    <source>
        <dbReference type="EMBL" id="MBE1577665.1"/>
    </source>
</evidence>
<keyword evidence="2" id="KW-1185">Reference proteome</keyword>
<dbReference type="EMBL" id="JADBEJ010000005">
    <property type="protein sequence ID" value="MBE1577665.1"/>
    <property type="molecule type" value="Genomic_DNA"/>
</dbReference>
<protein>
    <submittedName>
        <fullName evidence="1">Uncharacterized protein</fullName>
    </submittedName>
</protein>
<gene>
    <name evidence="1" type="ORF">H4W30_004725</name>
</gene>
<name>A0ABR9LAU9_9PSEU</name>
<dbReference type="Proteomes" id="UP000656548">
    <property type="component" value="Unassembled WGS sequence"/>
</dbReference>
<reference evidence="1 2" key="1">
    <citation type="submission" date="2020-10" db="EMBL/GenBank/DDBJ databases">
        <title>Sequencing the genomes of 1000 actinobacteria strains.</title>
        <authorList>
            <person name="Klenk H.-P."/>
        </authorList>
    </citation>
    <scope>NUCLEOTIDE SEQUENCE [LARGE SCALE GENOMIC DNA]</scope>
    <source>
        <strain evidence="1 2">DSM 46661</strain>
    </source>
</reference>
<accession>A0ABR9LAU9</accession>
<proteinExistence type="predicted"/>
<comment type="caution">
    <text evidence="1">The sequence shown here is derived from an EMBL/GenBank/DDBJ whole genome shotgun (WGS) entry which is preliminary data.</text>
</comment>
<evidence type="ECO:0000313" key="2">
    <source>
        <dbReference type="Proteomes" id="UP000656548"/>
    </source>
</evidence>